<keyword evidence="2" id="KW-1185">Reference proteome</keyword>
<proteinExistence type="predicted"/>
<reference evidence="1" key="1">
    <citation type="submission" date="2022-06" db="EMBL/GenBank/DDBJ databases">
        <title>Sequencing the genomes of 1000 actinobacteria strains.</title>
        <authorList>
            <person name="Klenk H.-P."/>
        </authorList>
    </citation>
    <scope>NUCLEOTIDE SEQUENCE</scope>
    <source>
        <strain evidence="1">DSM 46694</strain>
    </source>
</reference>
<evidence type="ECO:0000313" key="1">
    <source>
        <dbReference type="EMBL" id="MCP2353576.1"/>
    </source>
</evidence>
<dbReference type="AlphaFoldDB" id="A0A9X2K1I7"/>
<accession>A0A9X2K1I7</accession>
<evidence type="ECO:0000313" key="2">
    <source>
        <dbReference type="Proteomes" id="UP001139648"/>
    </source>
</evidence>
<protein>
    <submittedName>
        <fullName evidence="1">Uncharacterized protein</fullName>
    </submittedName>
</protein>
<name>A0A9X2K1I7_9ACTN</name>
<dbReference type="Proteomes" id="UP001139648">
    <property type="component" value="Unassembled WGS sequence"/>
</dbReference>
<dbReference type="EMBL" id="JAMZEB010000001">
    <property type="protein sequence ID" value="MCP2353576.1"/>
    <property type="molecule type" value="Genomic_DNA"/>
</dbReference>
<gene>
    <name evidence="1" type="ORF">HD597_000596</name>
</gene>
<sequence>MREDEDDVMTLAGPRRKDLALTLRRVFVHSSARA</sequence>
<comment type="caution">
    <text evidence="1">The sequence shown here is derived from an EMBL/GenBank/DDBJ whole genome shotgun (WGS) entry which is preliminary data.</text>
</comment>
<organism evidence="1 2">
    <name type="scientific">Nonomuraea thailandensis</name>
    <dbReference type="NCBI Taxonomy" id="1188745"/>
    <lineage>
        <taxon>Bacteria</taxon>
        <taxon>Bacillati</taxon>
        <taxon>Actinomycetota</taxon>
        <taxon>Actinomycetes</taxon>
        <taxon>Streptosporangiales</taxon>
        <taxon>Streptosporangiaceae</taxon>
        <taxon>Nonomuraea</taxon>
    </lineage>
</organism>